<evidence type="ECO:0000313" key="2">
    <source>
        <dbReference type="EMBL" id="RHF58049.1"/>
    </source>
</evidence>
<dbReference type="PROSITE" id="PS00622">
    <property type="entry name" value="HTH_LUXR_1"/>
    <property type="match status" value="1"/>
</dbReference>
<gene>
    <name evidence="2" type="ORF">DW672_11410</name>
</gene>
<dbReference type="InterPro" id="IPR016032">
    <property type="entry name" value="Sig_transdc_resp-reg_C-effctor"/>
</dbReference>
<accession>A0A414P1S9</accession>
<dbReference type="Pfam" id="PF08281">
    <property type="entry name" value="Sigma70_r4_2"/>
    <property type="match status" value="1"/>
</dbReference>
<dbReference type="EMBL" id="QRHG01000037">
    <property type="protein sequence ID" value="RHF58049.1"/>
    <property type="molecule type" value="Genomic_DNA"/>
</dbReference>
<sequence length="140" mass="16775">MTFNKAKEELKWKCWKDKEEKVLRKSGMEESSIEILRQMDWEDFNAERRYREHIAVNQEIVATGIQNEQEEVAKNIQDIIDCVEDEMLLHILLQSDKTTLQIILLKMWGFTVKEIAIKMGIPEKTIYTRMNRLKKKLKKF</sequence>
<reference evidence="2 3" key="1">
    <citation type="submission" date="2018-08" db="EMBL/GenBank/DDBJ databases">
        <title>A genome reference for cultivated species of the human gut microbiota.</title>
        <authorList>
            <person name="Zou Y."/>
            <person name="Xue W."/>
            <person name="Luo G."/>
        </authorList>
    </citation>
    <scope>NUCLEOTIDE SEQUENCE [LARGE SCALE GENOMIC DNA]</scope>
    <source>
        <strain evidence="2 3">AM25-1LB</strain>
    </source>
</reference>
<dbReference type="InterPro" id="IPR000792">
    <property type="entry name" value="Tscrpt_reg_LuxR_C"/>
</dbReference>
<dbReference type="InterPro" id="IPR013249">
    <property type="entry name" value="RNA_pol_sigma70_r4_t2"/>
</dbReference>
<dbReference type="GO" id="GO:0006352">
    <property type="term" value="P:DNA-templated transcription initiation"/>
    <property type="evidence" value="ECO:0007669"/>
    <property type="project" value="InterPro"/>
</dbReference>
<proteinExistence type="predicted"/>
<dbReference type="SUPFAM" id="SSF46894">
    <property type="entry name" value="C-terminal effector domain of the bipartite response regulators"/>
    <property type="match status" value="1"/>
</dbReference>
<dbReference type="Proteomes" id="UP000284902">
    <property type="component" value="Unassembled WGS sequence"/>
</dbReference>
<name>A0A414P1S9_9FIRM</name>
<dbReference type="GO" id="GO:0003677">
    <property type="term" value="F:DNA binding"/>
    <property type="evidence" value="ECO:0007669"/>
    <property type="project" value="InterPro"/>
</dbReference>
<dbReference type="AlphaFoldDB" id="A0A414P1S9"/>
<evidence type="ECO:0000259" key="1">
    <source>
        <dbReference type="PROSITE" id="PS00622"/>
    </source>
</evidence>
<dbReference type="Gene3D" id="1.10.10.10">
    <property type="entry name" value="Winged helix-like DNA-binding domain superfamily/Winged helix DNA-binding domain"/>
    <property type="match status" value="1"/>
</dbReference>
<dbReference type="GO" id="GO:0016987">
    <property type="term" value="F:sigma factor activity"/>
    <property type="evidence" value="ECO:0007669"/>
    <property type="project" value="InterPro"/>
</dbReference>
<dbReference type="InterPro" id="IPR036388">
    <property type="entry name" value="WH-like_DNA-bd_sf"/>
</dbReference>
<dbReference type="RefSeq" id="WP_118213142.1">
    <property type="nucleotide sequence ID" value="NZ_CAUGJR010000033.1"/>
</dbReference>
<comment type="caution">
    <text evidence="2">The sequence shown here is derived from an EMBL/GenBank/DDBJ whole genome shotgun (WGS) entry which is preliminary data.</text>
</comment>
<organism evidence="2 3">
    <name type="scientific">[Ruminococcus] lactaris</name>
    <dbReference type="NCBI Taxonomy" id="46228"/>
    <lineage>
        <taxon>Bacteria</taxon>
        <taxon>Bacillati</taxon>
        <taxon>Bacillota</taxon>
        <taxon>Clostridia</taxon>
        <taxon>Lachnospirales</taxon>
        <taxon>Lachnospiraceae</taxon>
        <taxon>Mediterraneibacter</taxon>
    </lineage>
</organism>
<feature type="domain" description="HTH luxR-type" evidence="1">
    <location>
        <begin position="109"/>
        <end position="136"/>
    </location>
</feature>
<evidence type="ECO:0000313" key="3">
    <source>
        <dbReference type="Proteomes" id="UP000284902"/>
    </source>
</evidence>
<protein>
    <submittedName>
        <fullName evidence="2">Sigma-70 family RNA polymerase sigma factor</fullName>
    </submittedName>
</protein>